<evidence type="ECO:0000256" key="2">
    <source>
        <dbReference type="ARBA" id="ARBA00023002"/>
    </source>
</evidence>
<proteinExistence type="inferred from homology"/>
<dbReference type="InterPro" id="IPR002347">
    <property type="entry name" value="SDR_fam"/>
</dbReference>
<dbReference type="Proteomes" id="UP000029644">
    <property type="component" value="Unassembled WGS sequence"/>
</dbReference>
<protein>
    <submittedName>
        <fullName evidence="3">Putative oxidoreductase</fullName>
    </submittedName>
</protein>
<keyword evidence="2" id="KW-0560">Oxidoreductase</keyword>
<gene>
    <name evidence="3" type="ORF">JCM19300_2780</name>
</gene>
<comment type="similarity">
    <text evidence="1">Belongs to the short-chain dehydrogenases/reductases (SDR) family.</text>
</comment>
<name>A0A090VK67_9FLAO</name>
<dbReference type="EMBL" id="BBNQ01000013">
    <property type="protein sequence ID" value="GAL63744.1"/>
    <property type="molecule type" value="Genomic_DNA"/>
</dbReference>
<dbReference type="Gene3D" id="3.40.50.720">
    <property type="entry name" value="NAD(P)-binding Rossmann-like Domain"/>
    <property type="match status" value="1"/>
</dbReference>
<comment type="caution">
    <text evidence="3">The sequence shown here is derived from an EMBL/GenBank/DDBJ whole genome shotgun (WGS) entry which is preliminary data.</text>
</comment>
<reference evidence="3 4" key="1">
    <citation type="journal article" date="2014" name="Genome Announc.">
        <title>Draft Genome Sequences of Marine Flavobacterium Algibacter lectus Strains SS8 and NR4.</title>
        <authorList>
            <person name="Takatani N."/>
            <person name="Nakanishi M."/>
            <person name="Meirelles P."/>
            <person name="Mino S."/>
            <person name="Suda W."/>
            <person name="Oshima K."/>
            <person name="Hattori M."/>
            <person name="Ohkuma M."/>
            <person name="Hosokawa M."/>
            <person name="Miyashita K."/>
            <person name="Thompson F.L."/>
            <person name="Niwa A."/>
            <person name="Sawabe T."/>
            <person name="Sawabe T."/>
        </authorList>
    </citation>
    <scope>NUCLEOTIDE SEQUENCE [LARGE SCALE GENOMIC DNA]</scope>
    <source>
        <strain evidence="3 4">JCM 19300</strain>
    </source>
</reference>
<dbReference type="InterPro" id="IPR036291">
    <property type="entry name" value="NAD(P)-bd_dom_sf"/>
</dbReference>
<dbReference type="PANTHER" id="PTHR24320">
    <property type="entry name" value="RETINOL DEHYDROGENASE"/>
    <property type="match status" value="1"/>
</dbReference>
<organism evidence="3 4">
    <name type="scientific">Algibacter lectus</name>
    <dbReference type="NCBI Taxonomy" id="221126"/>
    <lineage>
        <taxon>Bacteria</taxon>
        <taxon>Pseudomonadati</taxon>
        <taxon>Bacteroidota</taxon>
        <taxon>Flavobacteriia</taxon>
        <taxon>Flavobacteriales</taxon>
        <taxon>Flavobacteriaceae</taxon>
        <taxon>Algibacter</taxon>
    </lineage>
</organism>
<evidence type="ECO:0000313" key="4">
    <source>
        <dbReference type="Proteomes" id="UP000029644"/>
    </source>
</evidence>
<dbReference type="RefSeq" id="WP_193743992.1">
    <property type="nucleotide sequence ID" value="NZ_BBNQ01000013.1"/>
</dbReference>
<dbReference type="SUPFAM" id="SSF51735">
    <property type="entry name" value="NAD(P)-binding Rossmann-fold domains"/>
    <property type="match status" value="1"/>
</dbReference>
<accession>A0A090VK67</accession>
<sequence>MTLLIIGSAVFISFKDKAASSPIFTGRVIYDEFQMPINNKFGHHTEAMDVVEGLDLKGKIIVMTGGHSGTGREATKAFVSRGATVIALARDVEWAKRNLKGLPNIEIEYLDLLKPESIETFAQKFLKSNRPIHALINSAGIFSSPLVKNEKGYERIFATNVLGHYELTVKLIPALKKAKGSRIINLASRGHRLSNVIFDDINFEHTEYEGVRAYAQSKTALILLSIKLDELLKNSNIRSFAVHPGPIPSSDLFAATLVGVAPDYKVNIMKSASKFVRLIHYTELLNFFRSPKNIGDIYKTVEEGGATTAWAAVSPELNGKGGLYLEDCNISVVVPNDSDAPFGVRNMHWIKSPLIEY</sequence>
<evidence type="ECO:0000256" key="1">
    <source>
        <dbReference type="ARBA" id="ARBA00006484"/>
    </source>
</evidence>
<dbReference type="Pfam" id="PF00106">
    <property type="entry name" value="adh_short"/>
    <property type="match status" value="1"/>
</dbReference>
<dbReference type="PRINTS" id="PR00081">
    <property type="entry name" value="GDHRDH"/>
</dbReference>
<dbReference type="GO" id="GO:0016491">
    <property type="term" value="F:oxidoreductase activity"/>
    <property type="evidence" value="ECO:0007669"/>
    <property type="project" value="UniProtKB-KW"/>
</dbReference>
<dbReference type="AlphaFoldDB" id="A0A090VK67"/>
<dbReference type="PANTHER" id="PTHR24320:SF152">
    <property type="entry name" value="SHORT-CHAIN DEHYDROGENASE_REDUCTASE FAMILY PROTEIN"/>
    <property type="match status" value="1"/>
</dbReference>
<evidence type="ECO:0000313" key="3">
    <source>
        <dbReference type="EMBL" id="GAL63744.1"/>
    </source>
</evidence>